<feature type="compositionally biased region" description="Low complexity" evidence="4">
    <location>
        <begin position="606"/>
        <end position="616"/>
    </location>
</feature>
<evidence type="ECO:0000256" key="1">
    <source>
        <dbReference type="ARBA" id="ARBA00004123"/>
    </source>
</evidence>
<feature type="region of interest" description="Disordered" evidence="4">
    <location>
        <begin position="42"/>
        <end position="69"/>
    </location>
</feature>
<reference evidence="5" key="1">
    <citation type="submission" date="2021-01" db="EMBL/GenBank/DDBJ databases">
        <authorList>
            <person name="Corre E."/>
            <person name="Pelletier E."/>
            <person name="Niang G."/>
            <person name="Scheremetjew M."/>
            <person name="Finn R."/>
            <person name="Kale V."/>
            <person name="Holt S."/>
            <person name="Cochrane G."/>
            <person name="Meng A."/>
            <person name="Brown T."/>
            <person name="Cohen L."/>
        </authorList>
    </citation>
    <scope>NUCLEOTIDE SEQUENCE</scope>
    <source>
        <strain evidence="5">RCC927</strain>
    </source>
</reference>
<dbReference type="Pfam" id="PF03715">
    <property type="entry name" value="Noc2"/>
    <property type="match status" value="1"/>
</dbReference>
<comment type="subcellular location">
    <subcellularLocation>
        <location evidence="1">Nucleus</location>
    </subcellularLocation>
</comment>
<evidence type="ECO:0000313" key="5">
    <source>
        <dbReference type="EMBL" id="CAE0139364.1"/>
    </source>
</evidence>
<dbReference type="EMBL" id="HBHY01011383">
    <property type="protein sequence ID" value="CAE0139364.1"/>
    <property type="molecule type" value="Transcribed_RNA"/>
</dbReference>
<dbReference type="GO" id="GO:0030690">
    <property type="term" value="C:Noc1p-Noc2p complex"/>
    <property type="evidence" value="ECO:0007669"/>
    <property type="project" value="TreeGrafter"/>
</dbReference>
<dbReference type="GO" id="GO:0030691">
    <property type="term" value="C:Noc2p-Noc3p complex"/>
    <property type="evidence" value="ECO:0007669"/>
    <property type="project" value="TreeGrafter"/>
</dbReference>
<accession>A0A7S3FBU1</accession>
<feature type="region of interest" description="Disordered" evidence="4">
    <location>
        <begin position="483"/>
        <end position="565"/>
    </location>
</feature>
<feature type="region of interest" description="Disordered" evidence="4">
    <location>
        <begin position="606"/>
        <end position="642"/>
    </location>
</feature>
<gene>
    <name evidence="5" type="ORF">PSIN1315_LOCUS7353</name>
</gene>
<feature type="compositionally biased region" description="Basic and acidic residues" evidence="4">
    <location>
        <begin position="624"/>
        <end position="634"/>
    </location>
</feature>
<dbReference type="AlphaFoldDB" id="A0A7S3FBU1"/>
<dbReference type="GO" id="GO:0005654">
    <property type="term" value="C:nucleoplasm"/>
    <property type="evidence" value="ECO:0007669"/>
    <property type="project" value="TreeGrafter"/>
</dbReference>
<name>A0A7S3FBU1_9VIRI</name>
<dbReference type="PANTHER" id="PTHR12687:SF4">
    <property type="entry name" value="NUCLEOLAR COMPLEX PROTEIN 2 HOMOLOG"/>
    <property type="match status" value="1"/>
</dbReference>
<dbReference type="InterPro" id="IPR005343">
    <property type="entry name" value="Noc2"/>
</dbReference>
<protein>
    <submittedName>
        <fullName evidence="5">Uncharacterized protein</fullName>
    </submittedName>
</protein>
<evidence type="ECO:0000256" key="4">
    <source>
        <dbReference type="SAM" id="MobiDB-lite"/>
    </source>
</evidence>
<evidence type="ECO:0000256" key="3">
    <source>
        <dbReference type="ARBA" id="ARBA00023242"/>
    </source>
</evidence>
<evidence type="ECO:0000256" key="2">
    <source>
        <dbReference type="ARBA" id="ARBA00005907"/>
    </source>
</evidence>
<dbReference type="GO" id="GO:0042273">
    <property type="term" value="P:ribosomal large subunit biogenesis"/>
    <property type="evidence" value="ECO:0007669"/>
    <property type="project" value="TreeGrafter"/>
</dbReference>
<dbReference type="GO" id="GO:0005730">
    <property type="term" value="C:nucleolus"/>
    <property type="evidence" value="ECO:0007669"/>
    <property type="project" value="TreeGrafter"/>
</dbReference>
<comment type="similarity">
    <text evidence="2">Belongs to the NOC2 family.</text>
</comment>
<feature type="compositionally biased region" description="Acidic residues" evidence="4">
    <location>
        <begin position="513"/>
        <end position="550"/>
    </location>
</feature>
<proteinExistence type="inferred from homology"/>
<keyword evidence="3" id="KW-0539">Nucleus</keyword>
<organism evidence="5">
    <name type="scientific">Prasinoderma singulare</name>
    <dbReference type="NCBI Taxonomy" id="676789"/>
    <lineage>
        <taxon>Eukaryota</taxon>
        <taxon>Viridiplantae</taxon>
        <taxon>Prasinodermophyta</taxon>
        <taxon>Prasinodermophyceae</taxon>
        <taxon>Prasinodermales</taxon>
        <taxon>Prasinodermaceae</taxon>
        <taxon>Prasinoderma</taxon>
    </lineage>
</organism>
<dbReference type="PANTHER" id="PTHR12687">
    <property type="entry name" value="NUCLEOLAR COMPLEX 2 AND RAD4-RELATED"/>
    <property type="match status" value="1"/>
</dbReference>
<sequence length="642" mass="69509">MDKRGEEALKVAITTSTVFTRVMTRSLTQMHSVFAKVFATGGQQGKKGKKGKGSASEGDAELPLEPERHSRWKKTVSPLAKSFISSAVHALEQMTDEAMLAFTLRALGRLAPLMRTNERLARKAMTQALSAWGRADGKHARHCAWELLHALALRMPKGYFPKVLKGMSSAYAAGAKAATPTDAERVAFQRECLVALCGEDLDAAYAQAFAGLRDSATQLRTALQGRQQADARLAQGWKTVATLELWAQAVCAYPDESELGQLAYPLCQILTGITKLQPSMQRWPLRLRVAATLAELEDATRSYIPLAAPLVEILTSARWRRPAKDDGGAGGQGGGILKAFEHQLLAPKSLCDSRSYQEEAVLRTLTLLSRHLAHWSYHIAFPELVLAPMAELRRFAKSCPVERFRRNATSLAAAVDESAAAVRARRGKASFAPKDTKQVEAFEEEGRQLAVAGGKKGKPSAVHAFYVQFKQAAEQRKAAATMEEVEVGGGSSRAERRAGMQAEGGAWGGGGVDSDDEEASEDEDMSDDGEDFEENEVLEFEGDDDAEVEEEAPRDSKKAKKAKRKVAAAAGVDVKGLVSSLREEESGDLLEDMDFDSMFDVAEEGGAAAKAGAAKTSKQKKAKREAAKGAAKDAGKRKKQRR</sequence>